<evidence type="ECO:0000256" key="6">
    <source>
        <dbReference type="ARBA" id="ARBA00022989"/>
    </source>
</evidence>
<dbReference type="GO" id="GO:0005886">
    <property type="term" value="C:plasma membrane"/>
    <property type="evidence" value="ECO:0007669"/>
    <property type="project" value="UniProtKB-SubCell"/>
</dbReference>
<dbReference type="Proteomes" id="UP000002774">
    <property type="component" value="Chromosome"/>
</dbReference>
<dbReference type="GO" id="GO:0009103">
    <property type="term" value="P:lipopolysaccharide biosynthetic process"/>
    <property type="evidence" value="ECO:0007669"/>
    <property type="project" value="UniProtKB-ARBA"/>
</dbReference>
<evidence type="ECO:0000256" key="4">
    <source>
        <dbReference type="ARBA" id="ARBA00022679"/>
    </source>
</evidence>
<accession>H1Y076</accession>
<keyword evidence="5 8" id="KW-0812">Transmembrane</keyword>
<feature type="transmembrane region" description="Helical" evidence="8">
    <location>
        <begin position="308"/>
        <end position="329"/>
    </location>
</feature>
<keyword evidence="10" id="KW-1185">Reference proteome</keyword>
<feature type="transmembrane region" description="Helical" evidence="8">
    <location>
        <begin position="91"/>
        <end position="112"/>
    </location>
</feature>
<feature type="transmembrane region" description="Helical" evidence="8">
    <location>
        <begin position="335"/>
        <end position="353"/>
    </location>
</feature>
<dbReference type="PANTHER" id="PTHR33908">
    <property type="entry name" value="MANNOSYLTRANSFERASE YKCB-RELATED"/>
    <property type="match status" value="1"/>
</dbReference>
<gene>
    <name evidence="9" type="ORF">Mucpa_3893</name>
</gene>
<evidence type="ECO:0000256" key="1">
    <source>
        <dbReference type="ARBA" id="ARBA00004651"/>
    </source>
</evidence>
<evidence type="ECO:0000313" key="10">
    <source>
        <dbReference type="Proteomes" id="UP000002774"/>
    </source>
</evidence>
<comment type="subcellular location">
    <subcellularLocation>
        <location evidence="1">Cell membrane</location>
        <topology evidence="1">Multi-pass membrane protein</topology>
    </subcellularLocation>
</comment>
<evidence type="ECO:0008006" key="11">
    <source>
        <dbReference type="Google" id="ProtNLM"/>
    </source>
</evidence>
<name>H1Y076_9SPHI</name>
<dbReference type="EMBL" id="CM001403">
    <property type="protein sequence ID" value="EHQ27985.1"/>
    <property type="molecule type" value="Genomic_DNA"/>
</dbReference>
<dbReference type="GO" id="GO:0016763">
    <property type="term" value="F:pentosyltransferase activity"/>
    <property type="evidence" value="ECO:0007669"/>
    <property type="project" value="TreeGrafter"/>
</dbReference>
<evidence type="ECO:0000256" key="5">
    <source>
        <dbReference type="ARBA" id="ARBA00022692"/>
    </source>
</evidence>
<feature type="transmembrane region" description="Helical" evidence="8">
    <location>
        <begin position="124"/>
        <end position="157"/>
    </location>
</feature>
<protein>
    <recommendedName>
        <fullName evidence="11">Glycosyltransferase RgtA/B/C/D-like domain-containing protein</fullName>
    </recommendedName>
</protein>
<proteinExistence type="predicted"/>
<sequence length="505" mass="57252">MPQNLTFRGFFAQHADSLIAAAAGFFVLTFFTRYSGIGISPDSVMYISGARNMNAHKAFTYFNNDPLVAFPLFYPTFLGIFLFITGIDPVVLGPVLNGLLFAGLILMVGFVVERFTFRSKWYKWFVLLAIVLSPSLLEIYSMLWSETLFIVWTLVFIIAYRHYIKTHTVVALIIVACITALACITRYAGVTLIGTGGMLLLFDPQLKLKNKIGQILLFGLISISLLAANLIHNAAVTHTGTGPRYKSLTSLSENMHYFGTVMCDWFTLSPHQYNLAFTITLLLVVGFVAAFLYHAFKKRGLYGSYENIIIAFFIVYGLFMIISATISRYERINNRLLSPLFIPLLLGCTYWIVSVIRKQDKKLRRILMVLSLGIALLFGYGEVTTDLQRYDDQSDYGTPGYTDDTWNKSELIKVMKTHPDLFKPGYPIYNNACEAFYFFTGKSSVYIPKPTEPKQMAQFDQQPHGYIVVFNNLPDPALLTVPQIQQHKKQLKTLYQFEDGGIYEF</sequence>
<dbReference type="AlphaFoldDB" id="H1Y076"/>
<evidence type="ECO:0000313" key="9">
    <source>
        <dbReference type="EMBL" id="EHQ27985.1"/>
    </source>
</evidence>
<evidence type="ECO:0000256" key="3">
    <source>
        <dbReference type="ARBA" id="ARBA00022676"/>
    </source>
</evidence>
<dbReference type="InterPro" id="IPR050297">
    <property type="entry name" value="LipidA_mod_glycosyltrf_83"/>
</dbReference>
<dbReference type="STRING" id="714943.Mucpa_3893"/>
<feature type="transmembrane region" description="Helical" evidence="8">
    <location>
        <begin position="214"/>
        <end position="235"/>
    </location>
</feature>
<keyword evidence="6 8" id="KW-1133">Transmembrane helix</keyword>
<keyword evidence="4" id="KW-0808">Transferase</keyword>
<keyword evidence="3" id="KW-0328">Glycosyltransferase</keyword>
<evidence type="ECO:0000256" key="8">
    <source>
        <dbReference type="SAM" id="Phobius"/>
    </source>
</evidence>
<feature type="transmembrane region" description="Helical" evidence="8">
    <location>
        <begin position="67"/>
        <end position="85"/>
    </location>
</feature>
<evidence type="ECO:0000256" key="2">
    <source>
        <dbReference type="ARBA" id="ARBA00022475"/>
    </source>
</evidence>
<feature type="transmembrane region" description="Helical" evidence="8">
    <location>
        <begin position="275"/>
        <end position="296"/>
    </location>
</feature>
<dbReference type="PANTHER" id="PTHR33908:SF11">
    <property type="entry name" value="MEMBRANE PROTEIN"/>
    <property type="match status" value="1"/>
</dbReference>
<dbReference type="eggNOG" id="COG1807">
    <property type="taxonomic scope" value="Bacteria"/>
</dbReference>
<keyword evidence="7 8" id="KW-0472">Membrane</keyword>
<reference evidence="9" key="1">
    <citation type="submission" date="2011-09" db="EMBL/GenBank/DDBJ databases">
        <title>The permanent draft genome of Mucilaginibacter paludis DSM 18603.</title>
        <authorList>
            <consortium name="US DOE Joint Genome Institute (JGI-PGF)"/>
            <person name="Lucas S."/>
            <person name="Han J."/>
            <person name="Lapidus A."/>
            <person name="Bruce D."/>
            <person name="Goodwin L."/>
            <person name="Pitluck S."/>
            <person name="Peters L."/>
            <person name="Kyrpides N."/>
            <person name="Mavromatis K."/>
            <person name="Ivanova N."/>
            <person name="Mikhailova N."/>
            <person name="Held B."/>
            <person name="Detter J.C."/>
            <person name="Tapia R."/>
            <person name="Han C."/>
            <person name="Land M."/>
            <person name="Hauser L."/>
            <person name="Markowitz V."/>
            <person name="Cheng J.-F."/>
            <person name="Hugenholtz P."/>
            <person name="Woyke T."/>
            <person name="Wu D."/>
            <person name="Tindall B."/>
            <person name="Brambilla E."/>
            <person name="Klenk H.-P."/>
            <person name="Eisen J.A."/>
        </authorList>
    </citation>
    <scope>NUCLEOTIDE SEQUENCE [LARGE SCALE GENOMIC DNA]</scope>
    <source>
        <strain evidence="9">DSM 18603</strain>
    </source>
</reference>
<feature type="transmembrane region" description="Helical" evidence="8">
    <location>
        <begin position="169"/>
        <end position="202"/>
    </location>
</feature>
<dbReference type="OrthoDB" id="9123883at2"/>
<organism evidence="9 10">
    <name type="scientific">Mucilaginibacter paludis DSM 18603</name>
    <dbReference type="NCBI Taxonomy" id="714943"/>
    <lineage>
        <taxon>Bacteria</taxon>
        <taxon>Pseudomonadati</taxon>
        <taxon>Bacteroidota</taxon>
        <taxon>Sphingobacteriia</taxon>
        <taxon>Sphingobacteriales</taxon>
        <taxon>Sphingobacteriaceae</taxon>
        <taxon>Mucilaginibacter</taxon>
    </lineage>
</organism>
<evidence type="ECO:0000256" key="7">
    <source>
        <dbReference type="ARBA" id="ARBA00023136"/>
    </source>
</evidence>
<dbReference type="HOGENOM" id="CLU_539478_0_0_10"/>
<feature type="transmembrane region" description="Helical" evidence="8">
    <location>
        <begin position="365"/>
        <end position="381"/>
    </location>
</feature>
<feature type="transmembrane region" description="Helical" evidence="8">
    <location>
        <begin position="12"/>
        <end position="31"/>
    </location>
</feature>
<dbReference type="RefSeq" id="WP_008508681.1">
    <property type="nucleotide sequence ID" value="NZ_CM001403.1"/>
</dbReference>
<keyword evidence="2" id="KW-1003">Cell membrane</keyword>